<accession>A0AAD9PIS1</accession>
<protein>
    <submittedName>
        <fullName evidence="2">Uncharacterized protein</fullName>
    </submittedName>
</protein>
<dbReference type="KEGG" id="bdw:94337762"/>
<name>A0AAD9PIS1_9APIC</name>
<feature type="signal peptide" evidence="1">
    <location>
        <begin position="1"/>
        <end position="16"/>
    </location>
</feature>
<feature type="chain" id="PRO_5041976713" evidence="1">
    <location>
        <begin position="17"/>
        <end position="829"/>
    </location>
</feature>
<sequence>MRVPLFLALCLGFTEAIDDEPIIPKTEPTKNDFSEGIRLDISKSTNFGITHEHYKLDQTAFIDTYQPSGPQQINAVFDKQKKIIDENVILAKLVIMYNWVIGEFCTIVPTDETKETLHLHKIHGEWTFITATDFLEAEADTAPGIIININAPCTNVNGLRCVTKGKLKTFIVLKYFIVDIVTDNFEYDLFLLEYSKQKRILQVSVQEHENKVFCSIAIKEPNGEVTKQNKTKYGDVWQEMNPEDFELWKTLGFRDSELILDDLETSIIQPIKNFFGSWFTYLGNSVSSTLSNAGVAIKLIDGPMANVDSLLIPYNVAGDLSASNVKLTVINILSGAKKYVISVIDGFRINPVMYKLQTLWADENAYVYRIEVIEACTSRIIRIDVFISNIKTQSVYFSVDKTSFRIITHYDYFCFRAIHMSNSFLKLDVSKMEKVPNEIITGYELYHKVADNDKNVTKIMDSRNFIWSNIRKEGNELLAMTFLKAMDEVNKSLIWITLRYPNAMLRYENILVDGKMEAVVANPVDESIITEIREFLANTVVTSTTEMSLLKSIKKYTSLDIKSHSMINKILKRFNDEERRVYEPPVEVGFNSITINKTNEYKINIYTSAIYRNSLGAGSFFHFRYFTSGSNEMLMSTRLLNERQQKLEDHTYNTYVLSRRTLLVKVHYEVRRNSPAITWHLENDNSFNSILGYLTVGYFIEKVRNDETTLWSYMEGTGVIFDHVHIVLNRGRAKISIYTRNSLDEIIEAAAVTISEKALQFYKRGWFTLLLPQEAGDINLRRTRTIDDSSIVPLDVNKLQSNIIKETDDGFVRGTLLYPIMSFIIISLF</sequence>
<dbReference type="Proteomes" id="UP001214638">
    <property type="component" value="Unassembled WGS sequence"/>
</dbReference>
<organism evidence="2 3">
    <name type="scientific">Babesia duncani</name>
    <dbReference type="NCBI Taxonomy" id="323732"/>
    <lineage>
        <taxon>Eukaryota</taxon>
        <taxon>Sar</taxon>
        <taxon>Alveolata</taxon>
        <taxon>Apicomplexa</taxon>
        <taxon>Aconoidasida</taxon>
        <taxon>Piroplasmida</taxon>
        <taxon>Babesiidae</taxon>
        <taxon>Babesia</taxon>
    </lineage>
</organism>
<dbReference type="GeneID" id="94337762"/>
<evidence type="ECO:0000256" key="1">
    <source>
        <dbReference type="SAM" id="SignalP"/>
    </source>
</evidence>
<keyword evidence="3" id="KW-1185">Reference proteome</keyword>
<gene>
    <name evidence="2" type="ORF">BdWA1_003465</name>
</gene>
<proteinExistence type="predicted"/>
<dbReference type="AlphaFoldDB" id="A0AAD9PIS1"/>
<dbReference type="EMBL" id="JALLKP010000005">
    <property type="protein sequence ID" value="KAK2195163.1"/>
    <property type="molecule type" value="Genomic_DNA"/>
</dbReference>
<comment type="caution">
    <text evidence="2">The sequence shown here is derived from an EMBL/GenBank/DDBJ whole genome shotgun (WGS) entry which is preliminary data.</text>
</comment>
<reference evidence="2" key="1">
    <citation type="journal article" date="2023" name="Nat. Microbiol.">
        <title>Babesia duncani multi-omics identifies virulence factors and drug targets.</title>
        <authorList>
            <person name="Singh P."/>
            <person name="Lonardi S."/>
            <person name="Liang Q."/>
            <person name="Vydyam P."/>
            <person name="Khabirova E."/>
            <person name="Fang T."/>
            <person name="Gihaz S."/>
            <person name="Thekkiniath J."/>
            <person name="Munshi M."/>
            <person name="Abel S."/>
            <person name="Ciampossin L."/>
            <person name="Batugedara G."/>
            <person name="Gupta M."/>
            <person name="Lu X.M."/>
            <person name="Lenz T."/>
            <person name="Chakravarty S."/>
            <person name="Cornillot E."/>
            <person name="Hu Y."/>
            <person name="Ma W."/>
            <person name="Gonzalez L.M."/>
            <person name="Sanchez S."/>
            <person name="Estrada K."/>
            <person name="Sanchez-Flores A."/>
            <person name="Montero E."/>
            <person name="Harb O.S."/>
            <person name="Le Roch K.G."/>
            <person name="Mamoun C.B."/>
        </authorList>
    </citation>
    <scope>NUCLEOTIDE SEQUENCE</scope>
    <source>
        <strain evidence="2">WA1</strain>
    </source>
</reference>
<dbReference type="RefSeq" id="XP_067802006.1">
    <property type="nucleotide sequence ID" value="XM_067948475.1"/>
</dbReference>
<keyword evidence="1" id="KW-0732">Signal</keyword>
<evidence type="ECO:0000313" key="2">
    <source>
        <dbReference type="EMBL" id="KAK2195163.1"/>
    </source>
</evidence>
<evidence type="ECO:0000313" key="3">
    <source>
        <dbReference type="Proteomes" id="UP001214638"/>
    </source>
</evidence>